<keyword evidence="1" id="KW-1133">Transmembrane helix</keyword>
<sequence>MGLSDSEDDYPSPEYENNSYDTIIKELPLNQFYAILDNDNHTEYTPNLCKALEQSSSHDKEPFANLCKKMEYKLKHLLDIKSQCNGLHHDKICEYFNYWLANEINKINPNSNNISGIAQACNLGYIAFVKKECSYKADQFKNNDFSKMKEFFDYTENLKDIDKKVQEFNLLTGVFYCTYINKAVNKYNEVIENGSCQNSDCTYYNELRRFKEQFNIHYESLNKKCSRGINCIRKSKEEFESLCASLPGSSAQHSQTYSQLPETPGDNSMSIPNVIIAVVCTILLIGFFFLFLYKFSPFGSWLRPKIGRKKRILDDIEDNEDEYLNNSVGININSNNNRYNITYHSNFLKS</sequence>
<organism evidence="2 3">
    <name type="scientific">Plasmodium ovale wallikeri</name>
    <dbReference type="NCBI Taxonomy" id="864142"/>
    <lineage>
        <taxon>Eukaryota</taxon>
        <taxon>Sar</taxon>
        <taxon>Alveolata</taxon>
        <taxon>Apicomplexa</taxon>
        <taxon>Aconoidasida</taxon>
        <taxon>Haemosporida</taxon>
        <taxon>Plasmodiidae</taxon>
        <taxon>Plasmodium</taxon>
        <taxon>Plasmodium (Plasmodium)</taxon>
    </lineage>
</organism>
<proteinExistence type="predicted"/>
<reference evidence="3" key="1">
    <citation type="submission" date="2016-05" db="EMBL/GenBank/DDBJ databases">
        <authorList>
            <person name="Naeem Raeece"/>
        </authorList>
    </citation>
    <scope>NUCLEOTIDE SEQUENCE [LARGE SCALE GENOMIC DNA]</scope>
</reference>
<gene>
    <name evidence="2" type="ORF">POVWA1_088580</name>
</gene>
<keyword evidence="1" id="KW-0812">Transmembrane</keyword>
<accession>A0A1A9AQV5</accession>
<feature type="transmembrane region" description="Helical" evidence="1">
    <location>
        <begin position="274"/>
        <end position="293"/>
    </location>
</feature>
<dbReference type="AlphaFoldDB" id="A0A1A9AQV5"/>
<evidence type="ECO:0000313" key="3">
    <source>
        <dbReference type="Proteomes" id="UP000078555"/>
    </source>
</evidence>
<protein>
    <submittedName>
        <fullName evidence="2">PIR Superfamily Protein</fullName>
    </submittedName>
</protein>
<dbReference type="EMBL" id="FLRD01001914">
    <property type="protein sequence ID" value="SBT58556.1"/>
    <property type="molecule type" value="Genomic_DNA"/>
</dbReference>
<evidence type="ECO:0000256" key="1">
    <source>
        <dbReference type="SAM" id="Phobius"/>
    </source>
</evidence>
<name>A0A1A9AQV5_PLAOA</name>
<evidence type="ECO:0000313" key="2">
    <source>
        <dbReference type="EMBL" id="SBT58556.1"/>
    </source>
</evidence>
<keyword evidence="3" id="KW-1185">Reference proteome</keyword>
<dbReference type="Pfam" id="PF05795">
    <property type="entry name" value="Plasmodium_Vir"/>
    <property type="match status" value="2"/>
</dbReference>
<dbReference type="InterPro" id="IPR008780">
    <property type="entry name" value="Plasmodium_Vir"/>
</dbReference>
<keyword evidence="1" id="KW-0472">Membrane</keyword>
<dbReference type="Proteomes" id="UP000078555">
    <property type="component" value="Unassembled WGS sequence"/>
</dbReference>